<evidence type="ECO:0000313" key="3">
    <source>
        <dbReference type="EMBL" id="KAF2673274.1"/>
    </source>
</evidence>
<evidence type="ECO:0000256" key="2">
    <source>
        <dbReference type="SAM" id="SignalP"/>
    </source>
</evidence>
<reference evidence="3" key="1">
    <citation type="journal article" date="2020" name="Stud. Mycol.">
        <title>101 Dothideomycetes genomes: a test case for predicting lifestyles and emergence of pathogens.</title>
        <authorList>
            <person name="Haridas S."/>
            <person name="Albert R."/>
            <person name="Binder M."/>
            <person name="Bloem J."/>
            <person name="Labutti K."/>
            <person name="Salamov A."/>
            <person name="Andreopoulos B."/>
            <person name="Baker S."/>
            <person name="Barry K."/>
            <person name="Bills G."/>
            <person name="Bluhm B."/>
            <person name="Cannon C."/>
            <person name="Castanera R."/>
            <person name="Culley D."/>
            <person name="Daum C."/>
            <person name="Ezra D."/>
            <person name="Gonzalez J."/>
            <person name="Henrissat B."/>
            <person name="Kuo A."/>
            <person name="Liang C."/>
            <person name="Lipzen A."/>
            <person name="Lutzoni F."/>
            <person name="Magnuson J."/>
            <person name="Mondo S."/>
            <person name="Nolan M."/>
            <person name="Ohm R."/>
            <person name="Pangilinan J."/>
            <person name="Park H.-J."/>
            <person name="Ramirez L."/>
            <person name="Alfaro M."/>
            <person name="Sun H."/>
            <person name="Tritt A."/>
            <person name="Yoshinaga Y."/>
            <person name="Zwiers L.-H."/>
            <person name="Turgeon B."/>
            <person name="Goodwin S."/>
            <person name="Spatafora J."/>
            <person name="Crous P."/>
            <person name="Grigoriev I."/>
        </authorList>
    </citation>
    <scope>NUCLEOTIDE SEQUENCE</scope>
    <source>
        <strain evidence="3">CBS 115976</strain>
    </source>
</reference>
<accession>A0A6A6UQS4</accession>
<feature type="transmembrane region" description="Helical" evidence="1">
    <location>
        <begin position="33"/>
        <end position="54"/>
    </location>
</feature>
<keyword evidence="4" id="KW-1185">Reference proteome</keyword>
<name>A0A6A6UQS4_9PEZI</name>
<dbReference type="EMBL" id="MU004231">
    <property type="protein sequence ID" value="KAF2673274.1"/>
    <property type="molecule type" value="Genomic_DNA"/>
</dbReference>
<keyword evidence="1" id="KW-0812">Transmembrane</keyword>
<keyword evidence="1" id="KW-0472">Membrane</keyword>
<evidence type="ECO:0000313" key="4">
    <source>
        <dbReference type="Proteomes" id="UP000799302"/>
    </source>
</evidence>
<feature type="signal peptide" evidence="2">
    <location>
        <begin position="1"/>
        <end position="17"/>
    </location>
</feature>
<gene>
    <name evidence="3" type="ORF">BT63DRAFT_421445</name>
</gene>
<feature type="chain" id="PRO_5025393990" evidence="2">
    <location>
        <begin position="18"/>
        <end position="67"/>
    </location>
</feature>
<proteinExistence type="predicted"/>
<protein>
    <submittedName>
        <fullName evidence="3">Uncharacterized protein</fullName>
    </submittedName>
</protein>
<sequence>MLWLFGLSYIHVQEALTASHDPTKTSFPIDSVQTQLVTTIGGMANTIMVVKMALARNRSARQIRGST</sequence>
<dbReference type="AlphaFoldDB" id="A0A6A6UQS4"/>
<keyword evidence="2" id="KW-0732">Signal</keyword>
<evidence type="ECO:0000256" key="1">
    <source>
        <dbReference type="SAM" id="Phobius"/>
    </source>
</evidence>
<keyword evidence="1" id="KW-1133">Transmembrane helix</keyword>
<dbReference type="Proteomes" id="UP000799302">
    <property type="component" value="Unassembled WGS sequence"/>
</dbReference>
<organism evidence="3 4">
    <name type="scientific">Microthyrium microscopicum</name>
    <dbReference type="NCBI Taxonomy" id="703497"/>
    <lineage>
        <taxon>Eukaryota</taxon>
        <taxon>Fungi</taxon>
        <taxon>Dikarya</taxon>
        <taxon>Ascomycota</taxon>
        <taxon>Pezizomycotina</taxon>
        <taxon>Dothideomycetes</taxon>
        <taxon>Dothideomycetes incertae sedis</taxon>
        <taxon>Microthyriales</taxon>
        <taxon>Microthyriaceae</taxon>
        <taxon>Microthyrium</taxon>
    </lineage>
</organism>